<proteinExistence type="predicted"/>
<keyword evidence="2" id="KW-0732">Signal</keyword>
<dbReference type="AlphaFoldDB" id="A0A6A6VUL2"/>
<evidence type="ECO:0000256" key="1">
    <source>
        <dbReference type="SAM" id="MobiDB-lite"/>
    </source>
</evidence>
<sequence>MHITSIHRNPLLVVASLVLSTHAADPTYWIHSSCAPYGFSDVMADSLSMATSSVTNKDVYDLQWAFKWIFGSKNTTPSQEIAARYKVTNLVMAEIGNLKSTDNSATASIRIYCDNDARWTLAPDRPDTPEGQKNKDKKPSDQYWVDNENGLRKRGPPSCKDSGMMGVTYHSRTDVRDDYDPSQLRPRDVITICNSILTGSGAEKFRTLKTYIKGYHVAGRKSKQLELIASFTLLHELAHCKPWAKDDIPHPYGWSNVIENRHPQDNAENFAYLGLFAGLLDNKYRLNFNPRDAEDGYIEQLPLKKTKRDVPAKCRDVFYRRNNVECMEVVVV</sequence>
<evidence type="ECO:0000313" key="3">
    <source>
        <dbReference type="EMBL" id="KAF2753310.1"/>
    </source>
</evidence>
<reference evidence="3" key="1">
    <citation type="journal article" date="2020" name="Stud. Mycol.">
        <title>101 Dothideomycetes genomes: a test case for predicting lifestyles and emergence of pathogens.</title>
        <authorList>
            <person name="Haridas S."/>
            <person name="Albert R."/>
            <person name="Binder M."/>
            <person name="Bloem J."/>
            <person name="Labutti K."/>
            <person name="Salamov A."/>
            <person name="Andreopoulos B."/>
            <person name="Baker S."/>
            <person name="Barry K."/>
            <person name="Bills G."/>
            <person name="Bluhm B."/>
            <person name="Cannon C."/>
            <person name="Castanera R."/>
            <person name="Culley D."/>
            <person name="Daum C."/>
            <person name="Ezra D."/>
            <person name="Gonzalez J."/>
            <person name="Henrissat B."/>
            <person name="Kuo A."/>
            <person name="Liang C."/>
            <person name="Lipzen A."/>
            <person name="Lutzoni F."/>
            <person name="Magnuson J."/>
            <person name="Mondo S."/>
            <person name="Nolan M."/>
            <person name="Ohm R."/>
            <person name="Pangilinan J."/>
            <person name="Park H.-J."/>
            <person name="Ramirez L."/>
            <person name="Alfaro M."/>
            <person name="Sun H."/>
            <person name="Tritt A."/>
            <person name="Yoshinaga Y."/>
            <person name="Zwiers L.-H."/>
            <person name="Turgeon B."/>
            <person name="Goodwin S."/>
            <person name="Spatafora J."/>
            <person name="Crous P."/>
            <person name="Grigoriev I."/>
        </authorList>
    </citation>
    <scope>NUCLEOTIDE SEQUENCE</scope>
    <source>
        <strain evidence="3">CBS 121739</strain>
    </source>
</reference>
<evidence type="ECO:0000313" key="4">
    <source>
        <dbReference type="Proteomes" id="UP000799437"/>
    </source>
</evidence>
<feature type="compositionally biased region" description="Basic and acidic residues" evidence="1">
    <location>
        <begin position="124"/>
        <end position="140"/>
    </location>
</feature>
<accession>A0A6A6VUL2</accession>
<protein>
    <recommendedName>
        <fullName evidence="5">Lysine-specific metallo-endopeptidase domain-containing protein</fullName>
    </recommendedName>
</protein>
<dbReference type="GeneID" id="54488698"/>
<feature type="signal peptide" evidence="2">
    <location>
        <begin position="1"/>
        <end position="23"/>
    </location>
</feature>
<feature type="region of interest" description="Disordered" evidence="1">
    <location>
        <begin position="122"/>
        <end position="166"/>
    </location>
</feature>
<dbReference type="RefSeq" id="XP_033595761.1">
    <property type="nucleotide sequence ID" value="XM_033747644.1"/>
</dbReference>
<name>A0A6A6VUL2_9PEZI</name>
<dbReference type="Proteomes" id="UP000799437">
    <property type="component" value="Unassembled WGS sequence"/>
</dbReference>
<dbReference type="EMBL" id="ML996584">
    <property type="protein sequence ID" value="KAF2753310.1"/>
    <property type="molecule type" value="Genomic_DNA"/>
</dbReference>
<evidence type="ECO:0008006" key="5">
    <source>
        <dbReference type="Google" id="ProtNLM"/>
    </source>
</evidence>
<organism evidence="3 4">
    <name type="scientific">Pseudovirgaria hyperparasitica</name>
    <dbReference type="NCBI Taxonomy" id="470096"/>
    <lineage>
        <taxon>Eukaryota</taxon>
        <taxon>Fungi</taxon>
        <taxon>Dikarya</taxon>
        <taxon>Ascomycota</taxon>
        <taxon>Pezizomycotina</taxon>
        <taxon>Dothideomycetes</taxon>
        <taxon>Dothideomycetes incertae sedis</taxon>
        <taxon>Acrospermales</taxon>
        <taxon>Acrospermaceae</taxon>
        <taxon>Pseudovirgaria</taxon>
    </lineage>
</organism>
<keyword evidence="4" id="KW-1185">Reference proteome</keyword>
<feature type="chain" id="PRO_5025535273" description="Lysine-specific metallo-endopeptidase domain-containing protein" evidence="2">
    <location>
        <begin position="24"/>
        <end position="332"/>
    </location>
</feature>
<dbReference type="OrthoDB" id="4585232at2759"/>
<evidence type="ECO:0000256" key="2">
    <source>
        <dbReference type="SAM" id="SignalP"/>
    </source>
</evidence>
<gene>
    <name evidence="3" type="ORF">EJ05DRAFT_504959</name>
</gene>